<proteinExistence type="inferred from homology"/>
<dbReference type="GO" id="GO:0005524">
    <property type="term" value="F:ATP binding"/>
    <property type="evidence" value="ECO:0007669"/>
    <property type="project" value="UniProtKB-KW"/>
</dbReference>
<keyword evidence="3" id="KW-0067">ATP-binding</keyword>
<evidence type="ECO:0000313" key="6">
    <source>
        <dbReference type="EMBL" id="KEZ89273.1"/>
    </source>
</evidence>
<protein>
    <submittedName>
        <fullName evidence="6">Helicase</fullName>
    </submittedName>
</protein>
<dbReference type="Proteomes" id="UP000028525">
    <property type="component" value="Unassembled WGS sequence"/>
</dbReference>
<dbReference type="Gene3D" id="3.40.50.300">
    <property type="entry name" value="P-loop containing nucleotide triphosphate hydrolases"/>
    <property type="match status" value="2"/>
</dbReference>
<keyword evidence="1" id="KW-0547">Nucleotide-binding</keyword>
<dbReference type="PANTHER" id="PTHR11472:SF57">
    <property type="entry name" value="ATP-DEPENDENT HELICASE YPVA-RELATED"/>
    <property type="match status" value="1"/>
</dbReference>
<comment type="caution">
    <text evidence="6">The sequence shown here is derived from an EMBL/GenBank/DDBJ whole genome shotgun (WGS) entry which is preliminary data.</text>
</comment>
<dbReference type="GO" id="GO:0016818">
    <property type="term" value="F:hydrolase activity, acting on acid anhydrides, in phosphorus-containing anhydrides"/>
    <property type="evidence" value="ECO:0007669"/>
    <property type="project" value="InterPro"/>
</dbReference>
<comment type="similarity">
    <text evidence="4">Belongs to the helicase family. DinG subfamily.</text>
</comment>
<dbReference type="InterPro" id="IPR006555">
    <property type="entry name" value="ATP-dep_Helicase_C"/>
</dbReference>
<dbReference type="GO" id="GO:0003678">
    <property type="term" value="F:DNA helicase activity"/>
    <property type="evidence" value="ECO:0007669"/>
    <property type="project" value="TreeGrafter"/>
</dbReference>
<evidence type="ECO:0000256" key="4">
    <source>
        <dbReference type="ARBA" id="ARBA00038058"/>
    </source>
</evidence>
<keyword evidence="7" id="KW-1185">Reference proteome</keyword>
<keyword evidence="6" id="KW-0347">Helicase</keyword>
<evidence type="ECO:0000313" key="7">
    <source>
        <dbReference type="Proteomes" id="UP000028525"/>
    </source>
</evidence>
<evidence type="ECO:0000256" key="3">
    <source>
        <dbReference type="ARBA" id="ARBA00022840"/>
    </source>
</evidence>
<dbReference type="SMART" id="SM00491">
    <property type="entry name" value="HELICc2"/>
    <property type="match status" value="1"/>
</dbReference>
<sequence>MCALCTINTRVKEPFDYSNREDFQVKLVDWIGDVLYDILPEHGYEVRDEQIFTAFQIADAVCSKKVHLAEAGLGTGKTFAYLLSAIPYARFSGKPVVIACASTALQEQLAGDAGDIKTLSRLLGLEIDARMAKDSRQYICDVRVNENLEEFDMMSDEINQWLNKTKLGERSEISTVPDRIWKRIGWNESMSCDICMNRGYCKLVKAREYYRLARDLIIVDHETFFNDLWTREERLANGQLPILPNYSAVIFDEGHKILLPAAMQAGQQINKEEIDNIVFTLGEIQGARDSLVSVTAAMEQASYDFFEELNRSVIIAESSERLSIRKNETLQKTAKVFRKTLDHLHLEMQIEQELYIESLSANQIQAYEGQIERAIMALDRFCRNNSTDMIAWIDRGDGSFWVVPRNLNEMLNRHLFQKELPVIFTSATLSNEGDFDYFIRRLGLKEPSKSTVESPFDLEKQVVVYLPQSSHSLEVKSTHGIEKLVSLLNNNEGRALVLTNSMEEVRKIRKRLEGYQFPFDILWEDKGERGHLVRRFKEEEFSVLIGANFWEGIDVPGDALTLLIVWQLPFPALDPLIEVQRKEAREQGLDPVITVDYPEMGLKLKQGCGRLIRTEEDKGAIVVLDSVIGTPWEKVVMGALPFGAEIRGIEGLE</sequence>
<dbReference type="EMBL" id="JPME01000018">
    <property type="protein sequence ID" value="KEZ89273.1"/>
    <property type="molecule type" value="Genomic_DNA"/>
</dbReference>
<feature type="domain" description="Helicase ATP-binding" evidence="5">
    <location>
        <begin position="36"/>
        <end position="341"/>
    </location>
</feature>
<dbReference type="GO" id="GO:0003676">
    <property type="term" value="F:nucleic acid binding"/>
    <property type="evidence" value="ECO:0007669"/>
    <property type="project" value="InterPro"/>
</dbReference>
<dbReference type="SUPFAM" id="SSF52540">
    <property type="entry name" value="P-loop containing nucleoside triphosphate hydrolases"/>
    <property type="match status" value="1"/>
</dbReference>
<reference evidence="6 7" key="1">
    <citation type="submission" date="2014-07" db="EMBL/GenBank/DDBJ databases">
        <title>Draft genome of Clostridium celerecrescens 152B isolated from sediments associated with methane hydrate from Krishna Godavari basin.</title>
        <authorList>
            <person name="Honkalas V.S."/>
            <person name="Dabir A.P."/>
            <person name="Arora P."/>
            <person name="Dhakephalkar P.K."/>
        </authorList>
    </citation>
    <scope>NUCLEOTIDE SEQUENCE [LARGE SCALE GENOMIC DNA]</scope>
    <source>
        <strain evidence="6 7">152B</strain>
    </source>
</reference>
<dbReference type="STRING" id="29354.IO98_14885"/>
<evidence type="ECO:0000256" key="1">
    <source>
        <dbReference type="ARBA" id="ARBA00022741"/>
    </source>
</evidence>
<evidence type="ECO:0000256" key="2">
    <source>
        <dbReference type="ARBA" id="ARBA00022801"/>
    </source>
</evidence>
<dbReference type="InterPro" id="IPR045028">
    <property type="entry name" value="DinG/Rad3-like"/>
</dbReference>
<dbReference type="Pfam" id="PF13307">
    <property type="entry name" value="Helicase_C_2"/>
    <property type="match status" value="1"/>
</dbReference>
<organism evidence="6 7">
    <name type="scientific">Lacrimispora celerecrescens</name>
    <dbReference type="NCBI Taxonomy" id="29354"/>
    <lineage>
        <taxon>Bacteria</taxon>
        <taxon>Bacillati</taxon>
        <taxon>Bacillota</taxon>
        <taxon>Clostridia</taxon>
        <taxon>Lachnospirales</taxon>
        <taxon>Lachnospiraceae</taxon>
        <taxon>Lacrimispora</taxon>
    </lineage>
</organism>
<dbReference type="PROSITE" id="PS51193">
    <property type="entry name" value="HELICASE_ATP_BIND_2"/>
    <property type="match status" value="1"/>
</dbReference>
<accession>A0A084JJY9</accession>
<dbReference type="AlphaFoldDB" id="A0A084JJY9"/>
<gene>
    <name evidence="6" type="ORF">IO98_14885</name>
</gene>
<dbReference type="InterPro" id="IPR014013">
    <property type="entry name" value="Helic_SF1/SF2_ATP-bd_DinG/Rad3"/>
</dbReference>
<keyword evidence="2" id="KW-0378">Hydrolase</keyword>
<evidence type="ECO:0000259" key="5">
    <source>
        <dbReference type="PROSITE" id="PS51193"/>
    </source>
</evidence>
<dbReference type="RefSeq" id="WP_038282330.1">
    <property type="nucleotide sequence ID" value="NZ_JPME01000018.1"/>
</dbReference>
<dbReference type="GO" id="GO:0006139">
    <property type="term" value="P:nucleobase-containing compound metabolic process"/>
    <property type="evidence" value="ECO:0007669"/>
    <property type="project" value="InterPro"/>
</dbReference>
<dbReference type="PANTHER" id="PTHR11472">
    <property type="entry name" value="DNA REPAIR DEAD HELICASE RAD3/XP-D SUBFAMILY MEMBER"/>
    <property type="match status" value="1"/>
</dbReference>
<dbReference type="OrthoDB" id="9803913at2"/>
<name>A0A084JJY9_9FIRM</name>
<dbReference type="InterPro" id="IPR027417">
    <property type="entry name" value="P-loop_NTPase"/>
</dbReference>